<feature type="region of interest" description="Disordered" evidence="1">
    <location>
        <begin position="1"/>
        <end position="49"/>
    </location>
</feature>
<proteinExistence type="predicted"/>
<dbReference type="EMBL" id="JXTC01000303">
    <property type="protein sequence ID" value="PON67525.1"/>
    <property type="molecule type" value="Genomic_DNA"/>
</dbReference>
<organism evidence="2 3">
    <name type="scientific">Trema orientale</name>
    <name type="common">Charcoal tree</name>
    <name type="synonym">Celtis orientalis</name>
    <dbReference type="NCBI Taxonomy" id="63057"/>
    <lineage>
        <taxon>Eukaryota</taxon>
        <taxon>Viridiplantae</taxon>
        <taxon>Streptophyta</taxon>
        <taxon>Embryophyta</taxon>
        <taxon>Tracheophyta</taxon>
        <taxon>Spermatophyta</taxon>
        <taxon>Magnoliopsida</taxon>
        <taxon>eudicotyledons</taxon>
        <taxon>Gunneridae</taxon>
        <taxon>Pentapetalae</taxon>
        <taxon>rosids</taxon>
        <taxon>fabids</taxon>
        <taxon>Rosales</taxon>
        <taxon>Cannabaceae</taxon>
        <taxon>Trema</taxon>
    </lineage>
</organism>
<dbReference type="OrthoDB" id="10595745at2759"/>
<protein>
    <submittedName>
        <fullName evidence="2">Uncharacterized protein</fullName>
    </submittedName>
</protein>
<keyword evidence="3" id="KW-1185">Reference proteome</keyword>
<evidence type="ECO:0000256" key="1">
    <source>
        <dbReference type="SAM" id="MobiDB-lite"/>
    </source>
</evidence>
<name>A0A2P5D2R2_TREOI</name>
<gene>
    <name evidence="2" type="ORF">TorRG33x02_264320</name>
</gene>
<accession>A0A2P5D2R2</accession>
<dbReference type="Proteomes" id="UP000237000">
    <property type="component" value="Unassembled WGS sequence"/>
</dbReference>
<dbReference type="InParanoid" id="A0A2P5D2R2"/>
<evidence type="ECO:0000313" key="2">
    <source>
        <dbReference type="EMBL" id="PON67525.1"/>
    </source>
</evidence>
<comment type="caution">
    <text evidence="2">The sequence shown here is derived from an EMBL/GenBank/DDBJ whole genome shotgun (WGS) entry which is preliminary data.</text>
</comment>
<reference evidence="3" key="1">
    <citation type="submission" date="2016-06" db="EMBL/GenBank/DDBJ databases">
        <title>Parallel loss of symbiosis genes in relatives of nitrogen-fixing non-legume Parasponia.</title>
        <authorList>
            <person name="Van Velzen R."/>
            <person name="Holmer R."/>
            <person name="Bu F."/>
            <person name="Rutten L."/>
            <person name="Van Zeijl A."/>
            <person name="Liu W."/>
            <person name="Santuari L."/>
            <person name="Cao Q."/>
            <person name="Sharma T."/>
            <person name="Shen D."/>
            <person name="Roswanjaya Y."/>
            <person name="Wardhani T."/>
            <person name="Kalhor M.S."/>
            <person name="Jansen J."/>
            <person name="Van den Hoogen J."/>
            <person name="Gungor B."/>
            <person name="Hartog M."/>
            <person name="Hontelez J."/>
            <person name="Verver J."/>
            <person name="Yang W.-C."/>
            <person name="Schijlen E."/>
            <person name="Repin R."/>
            <person name="Schilthuizen M."/>
            <person name="Schranz E."/>
            <person name="Heidstra R."/>
            <person name="Miyata K."/>
            <person name="Fedorova E."/>
            <person name="Kohlen W."/>
            <person name="Bisseling T."/>
            <person name="Smit S."/>
            <person name="Geurts R."/>
        </authorList>
    </citation>
    <scope>NUCLEOTIDE SEQUENCE [LARGE SCALE GENOMIC DNA]</scope>
    <source>
        <strain evidence="3">cv. RG33-2</strain>
    </source>
</reference>
<feature type="compositionally biased region" description="Basic and acidic residues" evidence="1">
    <location>
        <begin position="34"/>
        <end position="49"/>
    </location>
</feature>
<evidence type="ECO:0000313" key="3">
    <source>
        <dbReference type="Proteomes" id="UP000237000"/>
    </source>
</evidence>
<sequence length="254" mass="27956">MENGPCLCSEPLLGPETDEAHASVAVQSPSTSSGKKDEGHMGNEIRTKSEPINNKCVNADRIHIWEDFRNAGSFCRPKRSAVLTNTPMAEEREATFSSSPRIYSRERLEKTSQASSYAAGKINLVEEFNDEADIEGDLDGQNIARPVFSSKSSNSDSKYEQITETEEEVDPNKCLEGINLLFDDKETGMGLPVSTNGKEDNVWNYTPPAEIPINSTESKALYEADTEEGKKVKVGGTIVQWVEVCDLLKQMGLV</sequence>
<dbReference type="AlphaFoldDB" id="A0A2P5D2R2"/>